<evidence type="ECO:0000256" key="1">
    <source>
        <dbReference type="SAM" id="Phobius"/>
    </source>
</evidence>
<protein>
    <recommendedName>
        <fullName evidence="4">Type II secretion system protein C (GspC)</fullName>
    </recommendedName>
</protein>
<reference evidence="2 3" key="1">
    <citation type="journal article" date="2011" name="Int. J. Syst. Evol. Microbiol.">
        <title>Zhongshania antarctica gen. nov., sp. nov. and Zhongshania guokunii sp. nov., gammaproteobacteria respectively isolated from coastal attached (fast) ice and surface seawater of the Antarctic.</title>
        <authorList>
            <person name="Li H.J."/>
            <person name="Zhang X.Y."/>
            <person name="Chen C.X."/>
            <person name="Zhang Y.J."/>
            <person name="Gao Z.M."/>
            <person name="Yu Y."/>
            <person name="Chen X.L."/>
            <person name="Chen B."/>
            <person name="Zhang Y.Z."/>
        </authorList>
    </citation>
    <scope>NUCLEOTIDE SEQUENCE [LARGE SCALE GENOMIC DNA]</scope>
    <source>
        <strain evidence="2 3">ZS6-22T</strain>
    </source>
</reference>
<name>A0ABV3U114_9GAMM</name>
<sequence>MLLKGLQALGFGVFTGLVLAMLAWLSPVRNAASEEALIFNADNADLFGEDPYFESTLQLQKLSADQQGRFALMWIDGKRQSVRNTDVLLPPCVSLRELFDDSVLIDNCGSYALLSVAGVPADNNKLSVRPVVGAEFAPDLPVIIDLRQNKAVMALLADYHQRLYKRPLSLRGRVKLNVQVEATGGRRYYLAPGDDKALFELLALQSGDRVKAVNGIALSAKEALTDIYSDLSERSQVALTLEREGRDRVLLLRF</sequence>
<evidence type="ECO:0000313" key="3">
    <source>
        <dbReference type="Proteomes" id="UP001557485"/>
    </source>
</evidence>
<dbReference type="Proteomes" id="UP001557485">
    <property type="component" value="Unassembled WGS sequence"/>
</dbReference>
<feature type="transmembrane region" description="Helical" evidence="1">
    <location>
        <begin position="6"/>
        <end position="25"/>
    </location>
</feature>
<proteinExistence type="predicted"/>
<dbReference type="Gene3D" id="2.30.42.10">
    <property type="match status" value="1"/>
</dbReference>
<keyword evidence="1" id="KW-1133">Transmembrane helix</keyword>
<dbReference type="InterPro" id="IPR036034">
    <property type="entry name" value="PDZ_sf"/>
</dbReference>
<keyword evidence="3" id="KW-1185">Reference proteome</keyword>
<dbReference type="EMBL" id="JBFRYA010000001">
    <property type="protein sequence ID" value="MEX1667575.1"/>
    <property type="molecule type" value="Genomic_DNA"/>
</dbReference>
<accession>A0ABV3U114</accession>
<evidence type="ECO:0008006" key="4">
    <source>
        <dbReference type="Google" id="ProtNLM"/>
    </source>
</evidence>
<organism evidence="2 3">
    <name type="scientific">Zhongshania guokunii</name>
    <dbReference type="NCBI Taxonomy" id="641783"/>
    <lineage>
        <taxon>Bacteria</taxon>
        <taxon>Pseudomonadati</taxon>
        <taxon>Pseudomonadota</taxon>
        <taxon>Gammaproteobacteria</taxon>
        <taxon>Cellvibrionales</taxon>
        <taxon>Spongiibacteraceae</taxon>
        <taxon>Zhongshania</taxon>
    </lineage>
</organism>
<dbReference type="SUPFAM" id="SSF50156">
    <property type="entry name" value="PDZ domain-like"/>
    <property type="match status" value="1"/>
</dbReference>
<dbReference type="RefSeq" id="WP_368379893.1">
    <property type="nucleotide sequence ID" value="NZ_JBFRYA010000001.1"/>
</dbReference>
<gene>
    <name evidence="2" type="ORF">AB4876_01550</name>
</gene>
<evidence type="ECO:0000313" key="2">
    <source>
        <dbReference type="EMBL" id="MEX1667575.1"/>
    </source>
</evidence>
<keyword evidence="1" id="KW-0812">Transmembrane</keyword>
<comment type="caution">
    <text evidence="2">The sequence shown here is derived from an EMBL/GenBank/DDBJ whole genome shotgun (WGS) entry which is preliminary data.</text>
</comment>
<keyword evidence="1" id="KW-0472">Membrane</keyword>